<proteinExistence type="predicted"/>
<evidence type="ECO:0000313" key="1">
    <source>
        <dbReference type="EMBL" id="RJT29501.1"/>
    </source>
</evidence>
<dbReference type="RefSeq" id="WP_064982433.1">
    <property type="nucleotide sequence ID" value="NZ_CP033508.1"/>
</dbReference>
<protein>
    <submittedName>
        <fullName evidence="1">DUF1515 domain-containing protein</fullName>
    </submittedName>
</protein>
<keyword evidence="2" id="KW-1185">Reference proteome</keyword>
<dbReference type="PIRSF" id="PIRSF033399">
    <property type="entry name" value="DUF1515"/>
    <property type="match status" value="1"/>
</dbReference>
<accession>A0A6M7TWF6</accession>
<dbReference type="InterPro" id="IPR010889">
    <property type="entry name" value="DUF1515"/>
</dbReference>
<comment type="caution">
    <text evidence="1">The sequence shown here is derived from an EMBL/GenBank/DDBJ whole genome shotgun (WGS) entry which is preliminary data.</text>
</comment>
<name>A0A6M7TWF6_9HYPH</name>
<dbReference type="Pfam" id="PF07439">
    <property type="entry name" value="DUF1515"/>
    <property type="match status" value="1"/>
</dbReference>
<organism evidence="1 2">
    <name type="scientific">Mesorhizobium jarvisii</name>
    <dbReference type="NCBI Taxonomy" id="1777867"/>
    <lineage>
        <taxon>Bacteria</taxon>
        <taxon>Pseudomonadati</taxon>
        <taxon>Pseudomonadota</taxon>
        <taxon>Alphaproteobacteria</taxon>
        <taxon>Hyphomicrobiales</taxon>
        <taxon>Phyllobacteriaceae</taxon>
        <taxon>Mesorhizobium</taxon>
    </lineage>
</organism>
<dbReference type="Proteomes" id="UP000275530">
    <property type="component" value="Unassembled WGS sequence"/>
</dbReference>
<sequence>MIPTSGTKSLEMMIGGLLQATQDMQRDITEIRRDIKDSDARAALSYEQSEQRAASSRAKMYQKTDELVERVTATESAVSKLNADMTSVKDVTAEVTRWKLMGLGALGVTGMAAAALASLITAYWSNIWRVLRGG</sequence>
<dbReference type="EMBL" id="QZXA01000014">
    <property type="protein sequence ID" value="RJT29501.1"/>
    <property type="molecule type" value="Genomic_DNA"/>
</dbReference>
<reference evidence="1 2" key="1">
    <citation type="submission" date="2018-09" db="EMBL/GenBank/DDBJ databases">
        <title>Mesorhizobium carmichaelinearum sp. nov. isolated from Carmichaelinea spp. root nodules in New Zealand.</title>
        <authorList>
            <person name="De Meyer S.E."/>
        </authorList>
    </citation>
    <scope>NUCLEOTIDE SEQUENCE [LARGE SCALE GENOMIC DNA]</scope>
    <source>
        <strain evidence="1 2">LMG 28313</strain>
    </source>
</reference>
<dbReference type="AlphaFoldDB" id="A0A6M7TWF6"/>
<gene>
    <name evidence="1" type="ORF">D3242_28210</name>
</gene>
<evidence type="ECO:0000313" key="2">
    <source>
        <dbReference type="Proteomes" id="UP000275530"/>
    </source>
</evidence>